<name>A0ABQ9UFX9_SAGOE</name>
<proteinExistence type="predicted"/>
<feature type="region of interest" description="Disordered" evidence="1">
    <location>
        <begin position="1"/>
        <end position="90"/>
    </location>
</feature>
<dbReference type="EMBL" id="JASSZA010000012">
    <property type="protein sequence ID" value="KAK2096004.1"/>
    <property type="molecule type" value="Genomic_DNA"/>
</dbReference>
<evidence type="ECO:0000313" key="3">
    <source>
        <dbReference type="Proteomes" id="UP001266305"/>
    </source>
</evidence>
<accession>A0ABQ9UFX9</accession>
<dbReference type="Proteomes" id="UP001266305">
    <property type="component" value="Unassembled WGS sequence"/>
</dbReference>
<feature type="compositionally biased region" description="Basic and acidic residues" evidence="1">
    <location>
        <begin position="1"/>
        <end position="21"/>
    </location>
</feature>
<organism evidence="2 3">
    <name type="scientific">Saguinus oedipus</name>
    <name type="common">Cotton-top tamarin</name>
    <name type="synonym">Oedipomidas oedipus</name>
    <dbReference type="NCBI Taxonomy" id="9490"/>
    <lineage>
        <taxon>Eukaryota</taxon>
        <taxon>Metazoa</taxon>
        <taxon>Chordata</taxon>
        <taxon>Craniata</taxon>
        <taxon>Vertebrata</taxon>
        <taxon>Euteleostomi</taxon>
        <taxon>Mammalia</taxon>
        <taxon>Eutheria</taxon>
        <taxon>Euarchontoglires</taxon>
        <taxon>Primates</taxon>
        <taxon>Haplorrhini</taxon>
        <taxon>Platyrrhini</taxon>
        <taxon>Cebidae</taxon>
        <taxon>Callitrichinae</taxon>
        <taxon>Saguinus</taxon>
    </lineage>
</organism>
<protein>
    <recommendedName>
        <fullName evidence="4">MHC class I antigen</fullName>
    </recommendedName>
</protein>
<reference evidence="2 3" key="1">
    <citation type="submission" date="2023-05" db="EMBL/GenBank/DDBJ databases">
        <title>B98-5 Cell Line De Novo Hybrid Assembly: An Optical Mapping Approach.</title>
        <authorList>
            <person name="Kananen K."/>
            <person name="Auerbach J.A."/>
            <person name="Kautto E."/>
            <person name="Blachly J.S."/>
        </authorList>
    </citation>
    <scope>NUCLEOTIDE SEQUENCE [LARGE SCALE GENOMIC DNA]</scope>
    <source>
        <strain evidence="2">B95-8</strain>
        <tissue evidence="2">Cell line</tissue>
    </source>
</reference>
<sequence>LSAACGRREAGRGRDAQARGEHRPRHTALRPAEAAFISHRRTGLLRAERLDSPRRAAASRSLGSAQASQGTQERALWAGRPGHPVSTKEE</sequence>
<gene>
    <name evidence="2" type="ORF">P7K49_025038</name>
</gene>
<feature type="compositionally biased region" description="Low complexity" evidence="1">
    <location>
        <begin position="55"/>
        <end position="70"/>
    </location>
</feature>
<feature type="non-terminal residue" evidence="2">
    <location>
        <position position="1"/>
    </location>
</feature>
<evidence type="ECO:0000313" key="2">
    <source>
        <dbReference type="EMBL" id="KAK2096004.1"/>
    </source>
</evidence>
<comment type="caution">
    <text evidence="2">The sequence shown here is derived from an EMBL/GenBank/DDBJ whole genome shotgun (WGS) entry which is preliminary data.</text>
</comment>
<evidence type="ECO:0008006" key="4">
    <source>
        <dbReference type="Google" id="ProtNLM"/>
    </source>
</evidence>
<keyword evidence="3" id="KW-1185">Reference proteome</keyword>
<evidence type="ECO:0000256" key="1">
    <source>
        <dbReference type="SAM" id="MobiDB-lite"/>
    </source>
</evidence>